<gene>
    <name evidence="1" type="ORF">CHS0354_019384</name>
</gene>
<sequence length="60" mass="7126">MKAVQLDHLVNICRKWNTNTSESSKDDRPTDVMSNDTFFYLDVAKLNYKETYYKNKITCQ</sequence>
<reference evidence="1" key="3">
    <citation type="submission" date="2023-05" db="EMBL/GenBank/DDBJ databases">
        <authorList>
            <person name="Smith C.H."/>
        </authorList>
    </citation>
    <scope>NUCLEOTIDE SEQUENCE</scope>
    <source>
        <strain evidence="1">CHS0354</strain>
        <tissue evidence="1">Mantle</tissue>
    </source>
</reference>
<organism evidence="1 2">
    <name type="scientific">Potamilus streckersoni</name>
    <dbReference type="NCBI Taxonomy" id="2493646"/>
    <lineage>
        <taxon>Eukaryota</taxon>
        <taxon>Metazoa</taxon>
        <taxon>Spiralia</taxon>
        <taxon>Lophotrochozoa</taxon>
        <taxon>Mollusca</taxon>
        <taxon>Bivalvia</taxon>
        <taxon>Autobranchia</taxon>
        <taxon>Heteroconchia</taxon>
        <taxon>Palaeoheterodonta</taxon>
        <taxon>Unionida</taxon>
        <taxon>Unionoidea</taxon>
        <taxon>Unionidae</taxon>
        <taxon>Ambleminae</taxon>
        <taxon>Lampsilini</taxon>
        <taxon>Potamilus</taxon>
    </lineage>
</organism>
<dbReference type="Proteomes" id="UP001195483">
    <property type="component" value="Unassembled WGS sequence"/>
</dbReference>
<comment type="caution">
    <text evidence="1">The sequence shown here is derived from an EMBL/GenBank/DDBJ whole genome shotgun (WGS) entry which is preliminary data.</text>
</comment>
<proteinExistence type="predicted"/>
<name>A0AAE0SHL0_9BIVA</name>
<dbReference type="AlphaFoldDB" id="A0AAE0SHL0"/>
<evidence type="ECO:0000313" key="2">
    <source>
        <dbReference type="Proteomes" id="UP001195483"/>
    </source>
</evidence>
<protein>
    <submittedName>
        <fullName evidence="1">Uncharacterized protein</fullName>
    </submittedName>
</protein>
<accession>A0AAE0SHL0</accession>
<reference evidence="1" key="2">
    <citation type="journal article" date="2021" name="Genome Biol. Evol.">
        <title>Developing a high-quality reference genome for a parasitic bivalve with doubly uniparental inheritance (Bivalvia: Unionida).</title>
        <authorList>
            <person name="Smith C.H."/>
        </authorList>
    </citation>
    <scope>NUCLEOTIDE SEQUENCE</scope>
    <source>
        <strain evidence="1">CHS0354</strain>
        <tissue evidence="1">Mantle</tissue>
    </source>
</reference>
<dbReference type="EMBL" id="JAEAOA010001195">
    <property type="protein sequence ID" value="KAK3592115.1"/>
    <property type="molecule type" value="Genomic_DNA"/>
</dbReference>
<keyword evidence="2" id="KW-1185">Reference proteome</keyword>
<reference evidence="1" key="1">
    <citation type="journal article" date="2021" name="Genome Biol. Evol.">
        <title>A High-Quality Reference Genome for a Parasitic Bivalve with Doubly Uniparental Inheritance (Bivalvia: Unionida).</title>
        <authorList>
            <person name="Smith C.H."/>
        </authorList>
    </citation>
    <scope>NUCLEOTIDE SEQUENCE</scope>
    <source>
        <strain evidence="1">CHS0354</strain>
    </source>
</reference>
<evidence type="ECO:0000313" key="1">
    <source>
        <dbReference type="EMBL" id="KAK3592115.1"/>
    </source>
</evidence>
<feature type="non-terminal residue" evidence="1">
    <location>
        <position position="60"/>
    </location>
</feature>